<protein>
    <recommendedName>
        <fullName evidence="4">HTH luxR-type domain-containing protein</fullName>
    </recommendedName>
</protein>
<dbReference type="RefSeq" id="WP_345690312.1">
    <property type="nucleotide sequence ID" value="NZ_BAABIT010000001.1"/>
</dbReference>
<name>A0ABV9XED3_9ACTN</name>
<keyword evidence="2" id="KW-0238">DNA-binding</keyword>
<reference evidence="6" key="1">
    <citation type="journal article" date="2019" name="Int. J. Syst. Evol. Microbiol.">
        <title>The Global Catalogue of Microorganisms (GCM) 10K type strain sequencing project: providing services to taxonomists for standard genome sequencing and annotation.</title>
        <authorList>
            <consortium name="The Broad Institute Genomics Platform"/>
            <consortium name="The Broad Institute Genome Sequencing Center for Infectious Disease"/>
            <person name="Wu L."/>
            <person name="Ma J."/>
        </authorList>
    </citation>
    <scope>NUCLEOTIDE SEQUENCE [LARGE SCALE GENOMIC DNA]</scope>
    <source>
        <strain evidence="6">CGMCC 4.1648</strain>
    </source>
</reference>
<dbReference type="InterPro" id="IPR000792">
    <property type="entry name" value="Tscrpt_reg_LuxR_C"/>
</dbReference>
<evidence type="ECO:0000256" key="1">
    <source>
        <dbReference type="ARBA" id="ARBA00023015"/>
    </source>
</evidence>
<dbReference type="InterPro" id="IPR016032">
    <property type="entry name" value="Sig_transdc_resp-reg_C-effctor"/>
</dbReference>
<dbReference type="Proteomes" id="UP001595829">
    <property type="component" value="Unassembled WGS sequence"/>
</dbReference>
<sequence length="302" mass="33466">MSLSSLGLTAEQEALYRRLLRVPGAAAEGPALGRLRELGLVDSTSAPVPPATAVNVLLQRRAEEIRRQLPHLDLIWDLVTELSEEHRGRRPTRAIEHIGNPMTLTHRIHTMLVDRPGEFSHIDGRTSTGESLWPDLRDQAPFRRALAAGLNSRTLLAAHAVHRPERNADARSRHARGDLHRTTTEPLHDVTVVNRTVAFAPADPADPEAGTLQIRHPGLVSLLTDVFDGMWARAHDLEELPVTPVEQQVLHALARHPTDETAARSVQLSVRKFRAHVADLMARLGAHSRFQAALLAKERGWL</sequence>
<evidence type="ECO:0000256" key="3">
    <source>
        <dbReference type="ARBA" id="ARBA00023163"/>
    </source>
</evidence>
<dbReference type="PANTHER" id="PTHR43214:SF24">
    <property type="entry name" value="TRANSCRIPTIONAL REGULATORY PROTEIN NARL-RELATED"/>
    <property type="match status" value="1"/>
</dbReference>
<dbReference type="EMBL" id="JBHSJD010000007">
    <property type="protein sequence ID" value="MFC5023028.1"/>
    <property type="molecule type" value="Genomic_DNA"/>
</dbReference>
<evidence type="ECO:0000256" key="2">
    <source>
        <dbReference type="ARBA" id="ARBA00023125"/>
    </source>
</evidence>
<evidence type="ECO:0000313" key="6">
    <source>
        <dbReference type="Proteomes" id="UP001595829"/>
    </source>
</evidence>
<accession>A0ABV9XED3</accession>
<gene>
    <name evidence="5" type="ORF">ACFPM3_12885</name>
</gene>
<evidence type="ECO:0000313" key="5">
    <source>
        <dbReference type="EMBL" id="MFC5023028.1"/>
    </source>
</evidence>
<dbReference type="PANTHER" id="PTHR43214">
    <property type="entry name" value="TWO-COMPONENT RESPONSE REGULATOR"/>
    <property type="match status" value="1"/>
</dbReference>
<dbReference type="InterPro" id="IPR039420">
    <property type="entry name" value="WalR-like"/>
</dbReference>
<keyword evidence="3" id="KW-0804">Transcription</keyword>
<keyword evidence="1" id="KW-0805">Transcription regulation</keyword>
<comment type="caution">
    <text evidence="5">The sequence shown here is derived from an EMBL/GenBank/DDBJ whole genome shotgun (WGS) entry which is preliminary data.</text>
</comment>
<dbReference type="SUPFAM" id="SSF46894">
    <property type="entry name" value="C-terminal effector domain of the bipartite response regulators"/>
    <property type="match status" value="1"/>
</dbReference>
<dbReference type="InterPro" id="IPR036388">
    <property type="entry name" value="WH-like_DNA-bd_sf"/>
</dbReference>
<organism evidence="5 6">
    <name type="scientific">Streptomyces coeruleoprunus</name>
    <dbReference type="NCBI Taxonomy" id="285563"/>
    <lineage>
        <taxon>Bacteria</taxon>
        <taxon>Bacillati</taxon>
        <taxon>Actinomycetota</taxon>
        <taxon>Actinomycetes</taxon>
        <taxon>Kitasatosporales</taxon>
        <taxon>Streptomycetaceae</taxon>
        <taxon>Streptomyces</taxon>
    </lineage>
</organism>
<dbReference type="Gene3D" id="1.10.10.10">
    <property type="entry name" value="Winged helix-like DNA-binding domain superfamily/Winged helix DNA-binding domain"/>
    <property type="match status" value="1"/>
</dbReference>
<keyword evidence="6" id="KW-1185">Reference proteome</keyword>
<evidence type="ECO:0000259" key="4">
    <source>
        <dbReference type="SMART" id="SM00421"/>
    </source>
</evidence>
<dbReference type="SMART" id="SM00421">
    <property type="entry name" value="HTH_LUXR"/>
    <property type="match status" value="1"/>
</dbReference>
<feature type="domain" description="HTH luxR-type" evidence="4">
    <location>
        <begin position="239"/>
        <end position="296"/>
    </location>
</feature>
<proteinExistence type="predicted"/>